<gene>
    <name evidence="8" type="ORF">ACFOKF_05580</name>
</gene>
<proteinExistence type="inferred from homology"/>
<dbReference type="PANTHER" id="PTHR30481">
    <property type="entry name" value="DNA ADENINE METHYLASE"/>
    <property type="match status" value="1"/>
</dbReference>
<dbReference type="GO" id="GO:0008168">
    <property type="term" value="F:methyltransferase activity"/>
    <property type="evidence" value="ECO:0007669"/>
    <property type="project" value="UniProtKB-KW"/>
</dbReference>
<keyword evidence="5 7" id="KW-0949">S-adenosyl-L-methionine</keyword>
<dbReference type="Gene3D" id="1.10.1020.10">
    <property type="entry name" value="Adenine-specific Methyltransferase, Domain 2"/>
    <property type="match status" value="1"/>
</dbReference>
<evidence type="ECO:0000256" key="2">
    <source>
        <dbReference type="ARBA" id="ARBA00011900"/>
    </source>
</evidence>
<evidence type="ECO:0000313" key="8">
    <source>
        <dbReference type="EMBL" id="MFC3440673.1"/>
    </source>
</evidence>
<dbReference type="InterPro" id="IPR002052">
    <property type="entry name" value="DNA_methylase_N6_adenine_CS"/>
</dbReference>
<dbReference type="PROSITE" id="PS00092">
    <property type="entry name" value="N6_MTASE"/>
    <property type="match status" value="1"/>
</dbReference>
<dbReference type="SUPFAM" id="SSF53335">
    <property type="entry name" value="S-adenosyl-L-methionine-dependent methyltransferases"/>
    <property type="match status" value="1"/>
</dbReference>
<dbReference type="RefSeq" id="WP_380793855.1">
    <property type="nucleotide sequence ID" value="NZ_JBHRVU010000004.1"/>
</dbReference>
<dbReference type="Pfam" id="PF02086">
    <property type="entry name" value="MethyltransfD12"/>
    <property type="match status" value="1"/>
</dbReference>
<evidence type="ECO:0000256" key="1">
    <source>
        <dbReference type="ARBA" id="ARBA00006594"/>
    </source>
</evidence>
<dbReference type="PRINTS" id="PR00505">
    <property type="entry name" value="D12N6MTFRASE"/>
</dbReference>
<evidence type="ECO:0000256" key="4">
    <source>
        <dbReference type="ARBA" id="ARBA00022679"/>
    </source>
</evidence>
<keyword evidence="9" id="KW-1185">Reference proteome</keyword>
<keyword evidence="3 7" id="KW-0489">Methyltransferase</keyword>
<keyword evidence="4 7" id="KW-0808">Transferase</keyword>
<dbReference type="PANTHER" id="PTHR30481:SF3">
    <property type="entry name" value="DNA ADENINE METHYLASE"/>
    <property type="match status" value="1"/>
</dbReference>
<dbReference type="InterPro" id="IPR029063">
    <property type="entry name" value="SAM-dependent_MTases_sf"/>
</dbReference>
<evidence type="ECO:0000256" key="6">
    <source>
        <dbReference type="ARBA" id="ARBA00047942"/>
    </source>
</evidence>
<dbReference type="PIRSF" id="PIRSF000398">
    <property type="entry name" value="M_m6A_EcoRV"/>
    <property type="match status" value="1"/>
</dbReference>
<evidence type="ECO:0000313" key="9">
    <source>
        <dbReference type="Proteomes" id="UP001595681"/>
    </source>
</evidence>
<dbReference type="InterPro" id="IPR012327">
    <property type="entry name" value="MeTrfase_D12"/>
</dbReference>
<comment type="catalytic activity">
    <reaction evidence="6 7">
        <text>a 2'-deoxyadenosine in DNA + S-adenosyl-L-methionine = an N(6)-methyl-2'-deoxyadenosine in DNA + S-adenosyl-L-homocysteine + H(+)</text>
        <dbReference type="Rhea" id="RHEA:15197"/>
        <dbReference type="Rhea" id="RHEA-COMP:12418"/>
        <dbReference type="Rhea" id="RHEA-COMP:12419"/>
        <dbReference type="ChEBI" id="CHEBI:15378"/>
        <dbReference type="ChEBI" id="CHEBI:57856"/>
        <dbReference type="ChEBI" id="CHEBI:59789"/>
        <dbReference type="ChEBI" id="CHEBI:90615"/>
        <dbReference type="ChEBI" id="CHEBI:90616"/>
        <dbReference type="EC" id="2.1.1.72"/>
    </reaction>
</comment>
<accession>A0ABV7NB00</accession>
<dbReference type="InterPro" id="IPR012263">
    <property type="entry name" value="M_m6A_EcoRV"/>
</dbReference>
<dbReference type="Proteomes" id="UP001595681">
    <property type="component" value="Unassembled WGS sequence"/>
</dbReference>
<protein>
    <recommendedName>
        <fullName evidence="2 7">Site-specific DNA-methyltransferase (adenine-specific)</fullName>
        <ecNumber evidence="2 7">2.1.1.72</ecNumber>
    </recommendedName>
</protein>
<name>A0ABV7NB00_9SPHN</name>
<dbReference type="GO" id="GO:0032259">
    <property type="term" value="P:methylation"/>
    <property type="evidence" value="ECO:0007669"/>
    <property type="project" value="UniProtKB-KW"/>
</dbReference>
<evidence type="ECO:0000256" key="3">
    <source>
        <dbReference type="ARBA" id="ARBA00022603"/>
    </source>
</evidence>
<evidence type="ECO:0000256" key="7">
    <source>
        <dbReference type="RuleBase" id="RU361257"/>
    </source>
</evidence>
<comment type="similarity">
    <text evidence="1 7">Belongs to the N(4)/N(6)-methyltransferase family.</text>
</comment>
<dbReference type="EC" id="2.1.1.72" evidence="2 7"/>
<dbReference type="NCBIfam" id="TIGR00571">
    <property type="entry name" value="dam"/>
    <property type="match status" value="1"/>
</dbReference>
<reference evidence="9" key="1">
    <citation type="journal article" date="2019" name="Int. J. Syst. Evol. Microbiol.">
        <title>The Global Catalogue of Microorganisms (GCM) 10K type strain sequencing project: providing services to taxonomists for standard genome sequencing and annotation.</title>
        <authorList>
            <consortium name="The Broad Institute Genomics Platform"/>
            <consortium name="The Broad Institute Genome Sequencing Center for Infectious Disease"/>
            <person name="Wu L."/>
            <person name="Ma J."/>
        </authorList>
    </citation>
    <scope>NUCLEOTIDE SEQUENCE [LARGE SCALE GENOMIC DNA]</scope>
    <source>
        <strain evidence="9">CCM 7491</strain>
    </source>
</reference>
<comment type="caution">
    <text evidence="8">The sequence shown here is derived from an EMBL/GenBank/DDBJ whole genome shotgun (WGS) entry which is preliminary data.</text>
</comment>
<sequence>MMFPKKVRPKAPPIKTQGIKTKLTPMIAASVRWSGQGRWIEPFVGSGAVALNLAPQKALLADTNKHIINFYKDVQSGQITGAAARRFLEIEGQHLLETGEKHFYFIRDRFNDEGAPLDFLFLSRSCFNGVMRFNSKGRFNVPFCRKPNRFRQALVTKIANQIDWAAEVMSGKDWEFAVQPWHETVASAQANDMIYCDPPYVGRHTDYYNGFTDEEADQMAQALIGSEAGFAVSMWLENKYRRNDYLDRWFAEYPMETTSHFYHVGSSEDLRNEMIEALVVSPNAFADDAPIAATADLPLFALAANG</sequence>
<organism evidence="8 9">
    <name type="scientific">Sphingobium rhizovicinum</name>
    <dbReference type="NCBI Taxonomy" id="432308"/>
    <lineage>
        <taxon>Bacteria</taxon>
        <taxon>Pseudomonadati</taxon>
        <taxon>Pseudomonadota</taxon>
        <taxon>Alphaproteobacteria</taxon>
        <taxon>Sphingomonadales</taxon>
        <taxon>Sphingomonadaceae</taxon>
        <taxon>Sphingobium</taxon>
    </lineage>
</organism>
<dbReference type="Gene3D" id="3.40.50.150">
    <property type="entry name" value="Vaccinia Virus protein VP39"/>
    <property type="match status" value="1"/>
</dbReference>
<dbReference type="EMBL" id="JBHRVU010000004">
    <property type="protein sequence ID" value="MFC3440673.1"/>
    <property type="molecule type" value="Genomic_DNA"/>
</dbReference>
<evidence type="ECO:0000256" key="5">
    <source>
        <dbReference type="ARBA" id="ARBA00022691"/>
    </source>
</evidence>
<dbReference type="InterPro" id="IPR023095">
    <property type="entry name" value="Ade_MeTrfase_dom_2"/>
</dbReference>